<feature type="domain" description="Sigma-54 factor interaction" evidence="4">
    <location>
        <begin position="167"/>
        <end position="396"/>
    </location>
</feature>
<dbReference type="CDD" id="cd00060">
    <property type="entry name" value="FHA"/>
    <property type="match status" value="1"/>
</dbReference>
<evidence type="ECO:0000313" key="5">
    <source>
        <dbReference type="EMBL" id="WXB08006.1"/>
    </source>
</evidence>
<organism evidence="5 6">
    <name type="scientific">Pendulispora rubella</name>
    <dbReference type="NCBI Taxonomy" id="2741070"/>
    <lineage>
        <taxon>Bacteria</taxon>
        <taxon>Pseudomonadati</taxon>
        <taxon>Myxococcota</taxon>
        <taxon>Myxococcia</taxon>
        <taxon>Myxococcales</taxon>
        <taxon>Sorangiineae</taxon>
        <taxon>Pendulisporaceae</taxon>
        <taxon>Pendulispora</taxon>
    </lineage>
</organism>
<dbReference type="InterPro" id="IPR027417">
    <property type="entry name" value="P-loop_NTPase"/>
</dbReference>
<dbReference type="Proteomes" id="UP001374803">
    <property type="component" value="Chromosome"/>
</dbReference>
<evidence type="ECO:0000259" key="4">
    <source>
        <dbReference type="PROSITE" id="PS50045"/>
    </source>
</evidence>
<feature type="domain" description="FHA" evidence="3">
    <location>
        <begin position="51"/>
        <end position="113"/>
    </location>
</feature>
<dbReference type="InterPro" id="IPR025662">
    <property type="entry name" value="Sigma_54_int_dom_ATP-bd_1"/>
</dbReference>
<dbReference type="Gene3D" id="1.10.8.60">
    <property type="match status" value="1"/>
</dbReference>
<dbReference type="Gene3D" id="1.10.10.60">
    <property type="entry name" value="Homeodomain-like"/>
    <property type="match status" value="1"/>
</dbReference>
<gene>
    <name evidence="5" type="ORF">LVJ94_12285</name>
</gene>
<accession>A0ABZ2LFP2</accession>
<dbReference type="InterPro" id="IPR008984">
    <property type="entry name" value="SMAD_FHA_dom_sf"/>
</dbReference>
<dbReference type="EMBL" id="CP089983">
    <property type="protein sequence ID" value="WXB08006.1"/>
    <property type="molecule type" value="Genomic_DNA"/>
</dbReference>
<evidence type="ECO:0000313" key="6">
    <source>
        <dbReference type="Proteomes" id="UP001374803"/>
    </source>
</evidence>
<dbReference type="PROSITE" id="PS50006">
    <property type="entry name" value="FHA_DOMAIN"/>
    <property type="match status" value="1"/>
</dbReference>
<keyword evidence="1" id="KW-0547">Nucleotide-binding</keyword>
<dbReference type="InterPro" id="IPR009057">
    <property type="entry name" value="Homeodomain-like_sf"/>
</dbReference>
<dbReference type="SUPFAM" id="SSF49879">
    <property type="entry name" value="SMAD/FHA domain"/>
    <property type="match status" value="1"/>
</dbReference>
<dbReference type="Gene3D" id="3.40.50.300">
    <property type="entry name" value="P-loop containing nucleotide triphosphate hydrolases"/>
    <property type="match status" value="1"/>
</dbReference>
<name>A0ABZ2LFP2_9BACT</name>
<proteinExistence type="predicted"/>
<dbReference type="PROSITE" id="PS50045">
    <property type="entry name" value="SIGMA54_INTERACT_4"/>
    <property type="match status" value="1"/>
</dbReference>
<dbReference type="RefSeq" id="WP_394837678.1">
    <property type="nucleotide sequence ID" value="NZ_CP089929.1"/>
</dbReference>
<evidence type="ECO:0000256" key="1">
    <source>
        <dbReference type="ARBA" id="ARBA00022741"/>
    </source>
</evidence>
<dbReference type="SUPFAM" id="SSF52540">
    <property type="entry name" value="P-loop containing nucleoside triphosphate hydrolases"/>
    <property type="match status" value="1"/>
</dbReference>
<dbReference type="PROSITE" id="PS00675">
    <property type="entry name" value="SIGMA54_INTERACT_1"/>
    <property type="match status" value="1"/>
</dbReference>
<dbReference type="SMART" id="SM00240">
    <property type="entry name" value="FHA"/>
    <property type="match status" value="1"/>
</dbReference>
<dbReference type="InterPro" id="IPR058031">
    <property type="entry name" value="AAA_lid_NorR"/>
</dbReference>
<keyword evidence="6" id="KW-1185">Reference proteome</keyword>
<dbReference type="CDD" id="cd00009">
    <property type="entry name" value="AAA"/>
    <property type="match status" value="1"/>
</dbReference>
<dbReference type="InterPro" id="IPR003593">
    <property type="entry name" value="AAA+_ATPase"/>
</dbReference>
<dbReference type="PANTHER" id="PTHR32071:SF77">
    <property type="entry name" value="TRANSCRIPTIONAL REGULATORY PROTEIN"/>
    <property type="match status" value="1"/>
</dbReference>
<dbReference type="PANTHER" id="PTHR32071">
    <property type="entry name" value="TRANSCRIPTIONAL REGULATORY PROTEIN"/>
    <property type="match status" value="1"/>
</dbReference>
<keyword evidence="2" id="KW-0067">ATP-binding</keyword>
<dbReference type="InterPro" id="IPR002078">
    <property type="entry name" value="Sigma_54_int"/>
</dbReference>
<dbReference type="InterPro" id="IPR025943">
    <property type="entry name" value="Sigma_54_int_dom_ATP-bd_2"/>
</dbReference>
<protein>
    <submittedName>
        <fullName evidence="5">Sigma 54-interacting transcriptional regulator</fullName>
    </submittedName>
</protein>
<dbReference type="InterPro" id="IPR000253">
    <property type="entry name" value="FHA_dom"/>
</dbReference>
<dbReference type="Pfam" id="PF25601">
    <property type="entry name" value="AAA_lid_14"/>
    <property type="match status" value="1"/>
</dbReference>
<dbReference type="PROSITE" id="PS00676">
    <property type="entry name" value="SIGMA54_INTERACT_2"/>
    <property type="match status" value="1"/>
</dbReference>
<evidence type="ECO:0000256" key="2">
    <source>
        <dbReference type="ARBA" id="ARBA00022840"/>
    </source>
</evidence>
<reference evidence="5" key="1">
    <citation type="submission" date="2021-12" db="EMBL/GenBank/DDBJ databases">
        <title>Discovery of the Pendulisporaceae a myxobacterial family with distinct sporulation behavior and unique specialized metabolism.</title>
        <authorList>
            <person name="Garcia R."/>
            <person name="Popoff A."/>
            <person name="Bader C.D."/>
            <person name="Loehr J."/>
            <person name="Walesch S."/>
            <person name="Walt C."/>
            <person name="Boldt J."/>
            <person name="Bunk B."/>
            <person name="Haeckl F.J.F.P.J."/>
            <person name="Gunesch A.P."/>
            <person name="Birkelbach J."/>
            <person name="Nuebel U."/>
            <person name="Pietschmann T."/>
            <person name="Bach T."/>
            <person name="Mueller R."/>
        </authorList>
    </citation>
    <scope>NUCLEOTIDE SEQUENCE</scope>
    <source>
        <strain evidence="5">MSr11367</strain>
    </source>
</reference>
<dbReference type="Pfam" id="PF00158">
    <property type="entry name" value="Sigma54_activat"/>
    <property type="match status" value="1"/>
</dbReference>
<sequence length="483" mass="53616">MSSFDETLSKRPGELNAYWLKPVAAYLVLALQCDRPLESASRYRLEELDEVLIGRGAALSTSREAVEGRRVLAVRVPDGRISREHARLVRAGDRWVLEDSNSKNGVIVNGSVTQRAWLSDGDLFEIGHTFFLYREEAFTGDEESAQSRPQPDDVPSVPVPAMLPEGLQTLLPSFERELAKLAKVARTPVPVLLEGETGTGKELIARGYHYLSGRAGPLIAVNCGALPKTLLEAELFGHKRGAFSGASEDRSGHVRSAHGGTLLLDEIAELPFPSQAAFLRVLQEREVVPVGTTRPVSVDFRLVSATHGDLAALASQGVFREDLYARLAGFKLRVPPLRSRREDLGLVIPAILRRALLDGTEPRHVRLSPDVVRAFFAYKWPHNIRELERCLTTAAALAHDRIDPEHLPQAIRSELVISTELDEAESVPMLDRPPKDEKHEELVALLREHRGNISRVAEALATSRAQVHRLMDRYGIEPEKFRQ</sequence>
<evidence type="ECO:0000259" key="3">
    <source>
        <dbReference type="PROSITE" id="PS50006"/>
    </source>
</evidence>
<dbReference type="SUPFAM" id="SSF46689">
    <property type="entry name" value="Homeodomain-like"/>
    <property type="match status" value="1"/>
</dbReference>
<dbReference type="Gene3D" id="2.60.200.20">
    <property type="match status" value="1"/>
</dbReference>
<dbReference type="SMART" id="SM00382">
    <property type="entry name" value="AAA"/>
    <property type="match status" value="1"/>
</dbReference>
<dbReference type="Pfam" id="PF00498">
    <property type="entry name" value="FHA"/>
    <property type="match status" value="1"/>
</dbReference>